<dbReference type="InterPro" id="IPR045851">
    <property type="entry name" value="AMP-bd_C_sf"/>
</dbReference>
<protein>
    <submittedName>
        <fullName evidence="3">Acyl--CoA ligase</fullName>
    </submittedName>
</protein>
<dbReference type="InterPro" id="IPR020845">
    <property type="entry name" value="AMP-binding_CS"/>
</dbReference>
<dbReference type="Gene3D" id="3.40.50.12780">
    <property type="entry name" value="N-terminal domain of ligase-like"/>
    <property type="match status" value="1"/>
</dbReference>
<keyword evidence="3" id="KW-0436">Ligase</keyword>
<evidence type="ECO:0000313" key="3">
    <source>
        <dbReference type="EMBL" id="NMH97654.1"/>
    </source>
</evidence>
<name>A0ABX1SBN5_9PSEU</name>
<reference evidence="3 4" key="1">
    <citation type="submission" date="2020-04" db="EMBL/GenBank/DDBJ databases">
        <authorList>
            <person name="Klaysubun C."/>
            <person name="Duangmal K."/>
            <person name="Lipun K."/>
        </authorList>
    </citation>
    <scope>NUCLEOTIDE SEQUENCE [LARGE SCALE GENOMIC DNA]</scope>
    <source>
        <strain evidence="3 4">K10HN5</strain>
    </source>
</reference>
<dbReference type="InterPro" id="IPR042099">
    <property type="entry name" value="ANL_N_sf"/>
</dbReference>
<dbReference type="Proteomes" id="UP000820669">
    <property type="component" value="Unassembled WGS sequence"/>
</dbReference>
<dbReference type="PANTHER" id="PTHR43767">
    <property type="entry name" value="LONG-CHAIN-FATTY-ACID--COA LIGASE"/>
    <property type="match status" value="1"/>
</dbReference>
<dbReference type="RefSeq" id="WP_169381102.1">
    <property type="nucleotide sequence ID" value="NZ_JAAXLA010000014.1"/>
</dbReference>
<dbReference type="PANTHER" id="PTHR43767:SF1">
    <property type="entry name" value="NONRIBOSOMAL PEPTIDE SYNTHASE PES1 (EUROFUNG)-RELATED"/>
    <property type="match status" value="1"/>
</dbReference>
<dbReference type="GO" id="GO:0016874">
    <property type="term" value="F:ligase activity"/>
    <property type="evidence" value="ECO:0007669"/>
    <property type="project" value="UniProtKB-KW"/>
</dbReference>
<dbReference type="Pfam" id="PF00501">
    <property type="entry name" value="AMP-binding"/>
    <property type="match status" value="1"/>
</dbReference>
<dbReference type="EMBL" id="JAAXLA010000014">
    <property type="protein sequence ID" value="NMH97654.1"/>
    <property type="molecule type" value="Genomic_DNA"/>
</dbReference>
<accession>A0ABX1SBN5</accession>
<dbReference type="InterPro" id="IPR050237">
    <property type="entry name" value="ATP-dep_AMP-bd_enzyme"/>
</dbReference>
<dbReference type="PROSITE" id="PS00455">
    <property type="entry name" value="AMP_BINDING"/>
    <property type="match status" value="1"/>
</dbReference>
<dbReference type="Gene3D" id="3.30.300.30">
    <property type="match status" value="1"/>
</dbReference>
<evidence type="ECO:0000259" key="1">
    <source>
        <dbReference type="Pfam" id="PF00501"/>
    </source>
</evidence>
<dbReference type="Pfam" id="PF13193">
    <property type="entry name" value="AMP-binding_C"/>
    <property type="match status" value="1"/>
</dbReference>
<gene>
    <name evidence="3" type="ORF">HF526_10065</name>
</gene>
<keyword evidence="4" id="KW-1185">Reference proteome</keyword>
<proteinExistence type="predicted"/>
<dbReference type="InterPro" id="IPR000873">
    <property type="entry name" value="AMP-dep_synth/lig_dom"/>
</dbReference>
<feature type="domain" description="AMP-binding enzyme C-terminal" evidence="2">
    <location>
        <begin position="484"/>
        <end position="560"/>
    </location>
</feature>
<evidence type="ECO:0000313" key="4">
    <source>
        <dbReference type="Proteomes" id="UP000820669"/>
    </source>
</evidence>
<comment type="caution">
    <text evidence="3">The sequence shown here is derived from an EMBL/GenBank/DDBJ whole genome shotgun (WGS) entry which is preliminary data.</text>
</comment>
<dbReference type="SUPFAM" id="SSF56801">
    <property type="entry name" value="Acetyl-CoA synthetase-like"/>
    <property type="match status" value="1"/>
</dbReference>
<dbReference type="InterPro" id="IPR025110">
    <property type="entry name" value="AMP-bd_C"/>
</dbReference>
<feature type="domain" description="AMP-dependent synthetase/ligase" evidence="1">
    <location>
        <begin position="58"/>
        <end position="435"/>
    </location>
</feature>
<evidence type="ECO:0000259" key="2">
    <source>
        <dbReference type="Pfam" id="PF13193"/>
    </source>
</evidence>
<organism evidence="3 4">
    <name type="scientific">Pseudonocardia acidicola</name>
    <dbReference type="NCBI Taxonomy" id="2724939"/>
    <lineage>
        <taxon>Bacteria</taxon>
        <taxon>Bacillati</taxon>
        <taxon>Actinomycetota</taxon>
        <taxon>Actinomycetes</taxon>
        <taxon>Pseudonocardiales</taxon>
        <taxon>Pseudonocardiaceae</taxon>
        <taxon>Pseudonocardia</taxon>
    </lineage>
</organism>
<sequence length="576" mass="61379">MTGEIGDRADRIGLGPILARLTAPGGEFELVDEVVTGIPMRVYRRGPATLRDMLAATAAHRDRDFVVYRDQRWTYAEHLRLVAGLARLLREEYGLVQGDRVAIAMRNYPEWSPVFWAAQVAGLVAVPLNAWWPGPELAWALRDSGSKALFADGERVAALAAELGGLPPVVRVRGTGPAPAGVREWTDVVAALDPGAALPDVAVHPGDDATILYTSGTTGRPKGAVASHRNHCTNALNVLLQARALAWLTGGGAPPPAPGPDAPQPGTLLTYPLFHIAGINGLCGAVLTGGKLATLYRWDPDEARELVRRERLTTAAGVPTVMREVARLAIDHRADMASLTRIGMGGAPIPPELVTRIDAALGPRVAAANGYGLTETTSAVCNNTGPDYAAHPDSVGRCVPGADLRIVDAGSGADLPDGSVGELWFRGPNIVRGYWNNPDATATAFVDGWFRTGDLGYRRKGWVYVVDRMKDVILRGGENVYSSEVEAVLHEHPDVTEVAVVGVPHPALGEEVAAVVRPRPGALRDADALRGHAAARLAAFAVPAHVVWWDEPLPRTATGKVLKAELRQAITRVRQL</sequence>